<feature type="compositionally biased region" description="Low complexity" evidence="1">
    <location>
        <begin position="1290"/>
        <end position="1305"/>
    </location>
</feature>
<sequence>MLSSLRLYSHQEMLKWTVSRSLSASSSTPHGPSNLNKAPRRPFRDLSNTPPAAGTKTRGISGQNVENISARTTPVRRRRCRSHGSDMRAYFQATKPNLRASKRQSMSQQQEKSSVSESFYQGTPRVDTDIGPLTFLPQGGKCPTALTLPTDPALFMRKTRAKNFPSDNELPQNIVNEARANLQSHVSDFFQQISMATSPEDVMEAESVPFSMARPLFPRGVNEEEGRGAKASEGTRMPYLPKLAKITRIHSRCRTPYHGKASSAASKGKGHTPLLGKLSNLAIDQDLPKFENMDNTVTEVLNREQEVNFSGKTVAEILLGDVEERKKVLGGNRGEEENSKTDHTYETIVEREETIMEEEGSCHNDSSVSSASQLLEDPSPMSWAFASPTNDLDGEFTLKRQRGIRRKRHRKDTDKLFDGKRAKRRSTSRSPSAGKTKTEAAQPTLAEAVNRNVKKLALETDLDTALDEKCAFEPKALFCGLEGRREEGIGRKTNTWDLDSPKSTLTDDFHSSKSYLNSVSNTPETPLVATVRRCLKFSPETEPPKPNCHGSIEIEYSVVADQIHVRVIRCKDLRRAYEGPVHAYVKASLKNTNGEGVVKRTAVHRATPNPVFHETLILPCPVNNNHCSSKPTSLDIAVWHRDRRARRSELLGCMTLPLPLSQDKEATWHPLEAGTGRNTSTPYVGLPQDCGISPPLSKDGESDNNNSGGEDLTYLRHLELEPIDPLTGLPLHPGFTAKGGRTPCTVTRRLIRQTANQIPWGFSLSWGRPPRVERVDPGSPAERSGLRPGDHVVFVDMTNVVTRSREEILGLIQAATNQLILEVFPNLAPDAPPEEELSVRETRYWGILKSGHTRFMAPLAERRDVLSAADYLILFQNLDELLKISEEIRDEGGGVESYLCRVPRITAAYRRYLSGLQRACCLLVALRRNTAFAKLVCEPAVPHKRRPDLTGVLLLPLEHYREMTRLLSLASPRNCQQARDLAQGYREATANAGVMEPPRDTGRPLLSLQEVESRLVFARCKPFTLAMPGRQWLFGGALAKVEGRARLQPSWALLLTDLLVFARVSRDRVLFVTEEPLRLSNIAEACFTVRKRPTEFRLQIAINPAGNSENGHVEVSNSGGCSPHSRPRRRVMVLRAPTPELKAVWHNLLQRQIIYVNTGYGGTPSQDSPEESPITGSNFITNAIRESTESSQTTRESQKQDEEKDSRSAESIDSIVKSSRGDNHLAQWVRNSHQIPPPDHEEVPIEEWTAEQLAARAPRETSNEPSRERNSATAEDVITEVINSDIEQQSTASSASLSTVKSNSVTAKKNGSLASSKENSTSSINICRRCHRSGCPTPPLTRDPFSPLPPKISVVPPTPDLCRHRLRNGLLDSPGRNSPSHTLADGNTEDGSEDDLDCDGEPPYRVLRRFGTVSSLDQDDELEEQGDDDNRDTESPPTGLRAWTARASSYVVNKRSALLEQLGEGIGGYLLQSPVPPERTEFSLDPNDEEGTTSGATSGDDIWGTPTSGGPDDESFTASSPPPVGAGNVVTFGEDNYGLNLSVDDDADQESENEDCNLSELNMDQLLGSGSLSSLRCFLGRQRLEPLPEEEDTSGSAKDQVGWWDRIFARLSQEDEEFRRKIVNLHRKLSDVEDTCTNETSDSLKISKEAERLKELESVARRAEETRENRDAEQANKREGYLSTELGDTRSRRYRRNDTQHERRKRMEFFRRKSNKLEEDSDDQNDNSPSRTTEKNFLNRLRIKRRSMKLLSFLSGKAADRSQEERAARLLRMYMPEKGSKAQNTISIHHTSRDRRFWKLRSRRRTNSS</sequence>
<dbReference type="InterPro" id="IPR041489">
    <property type="entry name" value="PDZ_6"/>
</dbReference>
<dbReference type="InterPro" id="IPR011993">
    <property type="entry name" value="PH-like_dom_sf"/>
</dbReference>
<dbReference type="Pfam" id="PF17820">
    <property type="entry name" value="PDZ_6"/>
    <property type="match status" value="1"/>
</dbReference>
<dbReference type="SUPFAM" id="SSF49562">
    <property type="entry name" value="C2 domain (Calcium/lipid-binding domain, CaLB)"/>
    <property type="match status" value="1"/>
</dbReference>
<dbReference type="SUPFAM" id="SSF50729">
    <property type="entry name" value="PH domain-like"/>
    <property type="match status" value="1"/>
</dbReference>
<feature type="compositionally biased region" description="Acidic residues" evidence="1">
    <location>
        <begin position="1417"/>
        <end position="1431"/>
    </location>
</feature>
<feature type="compositionally biased region" description="Basic and acidic residues" evidence="1">
    <location>
        <begin position="1196"/>
        <end position="1210"/>
    </location>
</feature>
<feature type="compositionally biased region" description="Basic residues" evidence="1">
    <location>
        <begin position="399"/>
        <end position="410"/>
    </location>
</feature>
<dbReference type="STRING" id="94128.A0A2A3EFN9"/>
<dbReference type="CDD" id="cd00030">
    <property type="entry name" value="C2"/>
    <property type="match status" value="1"/>
</dbReference>
<dbReference type="Gene3D" id="2.60.40.150">
    <property type="entry name" value="C2 domain"/>
    <property type="match status" value="1"/>
</dbReference>
<feature type="compositionally biased region" description="Pro residues" evidence="1">
    <location>
        <begin position="1341"/>
        <end position="1350"/>
    </location>
</feature>
<reference evidence="4 5" key="1">
    <citation type="submission" date="2014-07" db="EMBL/GenBank/DDBJ databases">
        <title>Genomic and transcriptomic analysis on Apis cerana provide comprehensive insights into honey bee biology.</title>
        <authorList>
            <person name="Diao Q."/>
            <person name="Sun L."/>
            <person name="Zheng H."/>
            <person name="Zheng H."/>
            <person name="Xu S."/>
            <person name="Wang S."/>
            <person name="Zeng Z."/>
            <person name="Hu F."/>
            <person name="Su S."/>
            <person name="Wu J."/>
        </authorList>
    </citation>
    <scope>NUCLEOTIDE SEQUENCE [LARGE SCALE GENOMIC DNA]</scope>
    <source>
        <tissue evidence="4">Pupae without intestine</tissue>
    </source>
</reference>
<accession>A0A2A3EFN9</accession>
<evidence type="ECO:0000313" key="4">
    <source>
        <dbReference type="EMBL" id="PBC30540.1"/>
    </source>
</evidence>
<dbReference type="SUPFAM" id="SSF48065">
    <property type="entry name" value="DBL homology domain (DH-domain)"/>
    <property type="match status" value="1"/>
</dbReference>
<evidence type="ECO:0000259" key="2">
    <source>
        <dbReference type="PROSITE" id="PS50004"/>
    </source>
</evidence>
<dbReference type="GO" id="GO:0005886">
    <property type="term" value="C:plasma membrane"/>
    <property type="evidence" value="ECO:0007669"/>
    <property type="project" value="TreeGrafter"/>
</dbReference>
<dbReference type="GO" id="GO:0005634">
    <property type="term" value="C:nucleus"/>
    <property type="evidence" value="ECO:0007669"/>
    <property type="project" value="TreeGrafter"/>
</dbReference>
<dbReference type="PANTHER" id="PTHR46848:SF1">
    <property type="entry name" value="REGULATOR OF G-PROTEIN SIGNALING 3"/>
    <property type="match status" value="1"/>
</dbReference>
<dbReference type="InterPro" id="IPR000008">
    <property type="entry name" value="C2_dom"/>
</dbReference>
<feature type="region of interest" description="Disordered" evidence="1">
    <location>
        <begin position="23"/>
        <end position="123"/>
    </location>
</feature>
<dbReference type="Pfam" id="PF00168">
    <property type="entry name" value="C2"/>
    <property type="match status" value="1"/>
</dbReference>
<feature type="region of interest" description="Disordered" evidence="1">
    <location>
        <begin position="1470"/>
        <end position="1531"/>
    </location>
</feature>
<dbReference type="OrthoDB" id="410721at2759"/>
<protein>
    <submittedName>
        <fullName evidence="4">Delphilin</fullName>
    </submittedName>
</protein>
<dbReference type="SUPFAM" id="SSF50156">
    <property type="entry name" value="PDZ domain-like"/>
    <property type="match status" value="1"/>
</dbReference>
<feature type="compositionally biased region" description="Basic and acidic residues" evidence="1">
    <location>
        <begin position="1257"/>
        <end position="1270"/>
    </location>
</feature>
<feature type="domain" description="PDZ" evidence="3">
    <location>
        <begin position="747"/>
        <end position="827"/>
    </location>
</feature>
<feature type="region of interest" description="Disordered" evidence="1">
    <location>
        <begin position="1253"/>
        <end position="1275"/>
    </location>
</feature>
<dbReference type="Gene3D" id="1.20.900.10">
    <property type="entry name" value="Dbl homology (DH) domain"/>
    <property type="match status" value="1"/>
</dbReference>
<dbReference type="InterPro" id="IPR035892">
    <property type="entry name" value="C2_domain_sf"/>
</dbReference>
<keyword evidence="5" id="KW-1185">Reference proteome</keyword>
<feature type="region of interest" description="Disordered" evidence="1">
    <location>
        <begin position="1658"/>
        <end position="1737"/>
    </location>
</feature>
<evidence type="ECO:0000256" key="1">
    <source>
        <dbReference type="SAM" id="MobiDB-lite"/>
    </source>
</evidence>
<feature type="region of interest" description="Disordered" evidence="1">
    <location>
        <begin position="1341"/>
        <end position="1441"/>
    </location>
</feature>
<dbReference type="Gene3D" id="2.30.42.10">
    <property type="match status" value="1"/>
</dbReference>
<feature type="compositionally biased region" description="Basic and acidic residues" evidence="1">
    <location>
        <begin position="1687"/>
        <end position="1718"/>
    </location>
</feature>
<feature type="compositionally biased region" description="Polar residues" evidence="1">
    <location>
        <begin position="58"/>
        <end position="72"/>
    </location>
</feature>
<feature type="region of interest" description="Disordered" evidence="1">
    <location>
        <begin position="692"/>
        <end position="711"/>
    </location>
</feature>
<dbReference type="PROSITE" id="PS50106">
    <property type="entry name" value="PDZ"/>
    <property type="match status" value="1"/>
</dbReference>
<dbReference type="SMART" id="SM00228">
    <property type="entry name" value="PDZ"/>
    <property type="match status" value="1"/>
</dbReference>
<proteinExistence type="predicted"/>
<feature type="region of interest" description="Disordered" evidence="1">
    <location>
        <begin position="357"/>
        <end position="444"/>
    </location>
</feature>
<feature type="compositionally biased region" description="Polar residues" evidence="1">
    <location>
        <begin position="1306"/>
        <end position="1320"/>
    </location>
</feature>
<dbReference type="InterPro" id="IPR001478">
    <property type="entry name" value="PDZ"/>
</dbReference>
<feature type="compositionally biased region" description="Polar residues" evidence="1">
    <location>
        <begin position="428"/>
        <end position="441"/>
    </location>
</feature>
<feature type="compositionally biased region" description="Basic and acidic residues" evidence="1">
    <location>
        <begin position="1658"/>
        <end position="1680"/>
    </location>
</feature>
<dbReference type="EMBL" id="KZ288256">
    <property type="protein sequence ID" value="PBC30540.1"/>
    <property type="molecule type" value="Genomic_DNA"/>
</dbReference>
<gene>
    <name evidence="4" type="ORF">APICC_07221</name>
</gene>
<dbReference type="PROSITE" id="PS50004">
    <property type="entry name" value="C2"/>
    <property type="match status" value="1"/>
</dbReference>
<feature type="compositionally biased region" description="Polar residues" evidence="1">
    <location>
        <begin position="363"/>
        <end position="373"/>
    </location>
</feature>
<feature type="region of interest" description="Disordered" evidence="1">
    <location>
        <begin position="1185"/>
        <end position="1220"/>
    </location>
</feature>
<feature type="compositionally biased region" description="Acidic residues" evidence="1">
    <location>
        <begin position="1387"/>
        <end position="1400"/>
    </location>
</feature>
<dbReference type="SMART" id="SM00239">
    <property type="entry name" value="C2"/>
    <property type="match status" value="1"/>
</dbReference>
<evidence type="ECO:0000313" key="5">
    <source>
        <dbReference type="Proteomes" id="UP000242457"/>
    </source>
</evidence>
<feature type="region of interest" description="Disordered" evidence="1">
    <location>
        <begin position="1287"/>
        <end position="1320"/>
    </location>
</feature>
<dbReference type="InterPro" id="IPR036034">
    <property type="entry name" value="PDZ_sf"/>
</dbReference>
<feature type="compositionally biased region" description="Basic and acidic residues" evidence="1">
    <location>
        <begin position="411"/>
        <end position="420"/>
    </location>
</feature>
<feature type="compositionally biased region" description="Low complexity" evidence="1">
    <location>
        <begin position="103"/>
        <end position="118"/>
    </location>
</feature>
<dbReference type="Proteomes" id="UP000242457">
    <property type="component" value="Unassembled WGS sequence"/>
</dbReference>
<dbReference type="Gene3D" id="2.30.29.30">
    <property type="entry name" value="Pleckstrin-homology domain (PH domain)/Phosphotyrosine-binding domain (PTB)"/>
    <property type="match status" value="1"/>
</dbReference>
<organism evidence="4 5">
    <name type="scientific">Apis cerana cerana</name>
    <name type="common">Oriental honeybee</name>
    <dbReference type="NCBI Taxonomy" id="94128"/>
    <lineage>
        <taxon>Eukaryota</taxon>
        <taxon>Metazoa</taxon>
        <taxon>Ecdysozoa</taxon>
        <taxon>Arthropoda</taxon>
        <taxon>Hexapoda</taxon>
        <taxon>Insecta</taxon>
        <taxon>Pterygota</taxon>
        <taxon>Neoptera</taxon>
        <taxon>Endopterygota</taxon>
        <taxon>Hymenoptera</taxon>
        <taxon>Apocrita</taxon>
        <taxon>Aculeata</taxon>
        <taxon>Apoidea</taxon>
        <taxon>Anthophila</taxon>
        <taxon>Apidae</taxon>
        <taxon>Apis</taxon>
    </lineage>
</organism>
<feature type="domain" description="C2" evidence="2">
    <location>
        <begin position="544"/>
        <end position="673"/>
    </location>
</feature>
<dbReference type="PANTHER" id="PTHR46848">
    <property type="entry name" value="REGULATOR OF G-PROTEIN SIGNALING 3"/>
    <property type="match status" value="1"/>
</dbReference>
<dbReference type="InterPro" id="IPR035899">
    <property type="entry name" value="DBL_dom_sf"/>
</dbReference>
<evidence type="ECO:0000259" key="3">
    <source>
        <dbReference type="PROSITE" id="PS50106"/>
    </source>
</evidence>
<name>A0A2A3EFN9_APICC</name>